<dbReference type="EMBL" id="UFUW01000001">
    <property type="protein sequence ID" value="SUX22808.1"/>
    <property type="molecule type" value="Genomic_DNA"/>
</dbReference>
<protein>
    <submittedName>
        <fullName evidence="1">Uncharacterized protein</fullName>
    </submittedName>
</protein>
<sequence>MKKLQRNQQIQREDTFRLTLKKSRELCLFGFHLQFRFKFCISR</sequence>
<dbReference type="AlphaFoldDB" id="A0A381E8D6"/>
<dbReference type="Proteomes" id="UP000254572">
    <property type="component" value="Unassembled WGS sequence"/>
</dbReference>
<evidence type="ECO:0000313" key="2">
    <source>
        <dbReference type="Proteomes" id="UP000254572"/>
    </source>
</evidence>
<keyword evidence="2" id="KW-1185">Reference proteome</keyword>
<reference evidence="1 2" key="1">
    <citation type="submission" date="2018-06" db="EMBL/GenBank/DDBJ databases">
        <authorList>
            <consortium name="Pathogen Informatics"/>
            <person name="Doyle S."/>
        </authorList>
    </citation>
    <scope>NUCLEOTIDE SEQUENCE [LARGE SCALE GENOMIC DNA]</scope>
    <source>
        <strain evidence="1 2">NCTC13294</strain>
    </source>
</reference>
<evidence type="ECO:0000313" key="1">
    <source>
        <dbReference type="EMBL" id="SUX22808.1"/>
    </source>
</evidence>
<proteinExistence type="predicted"/>
<organism evidence="1 2">
    <name type="scientific">Cardiobacterium valvarum</name>
    <dbReference type="NCBI Taxonomy" id="194702"/>
    <lineage>
        <taxon>Bacteria</taxon>
        <taxon>Pseudomonadati</taxon>
        <taxon>Pseudomonadota</taxon>
        <taxon>Gammaproteobacteria</taxon>
        <taxon>Cardiobacteriales</taxon>
        <taxon>Cardiobacteriaceae</taxon>
        <taxon>Cardiobacterium</taxon>
    </lineage>
</organism>
<name>A0A381E8D6_9GAMM</name>
<accession>A0A381E8D6</accession>
<gene>
    <name evidence="1" type="ORF">NCTC13294_01345</name>
</gene>